<organism evidence="3 4">
    <name type="scientific">Rhodopirellula halodulae</name>
    <dbReference type="NCBI Taxonomy" id="2894198"/>
    <lineage>
        <taxon>Bacteria</taxon>
        <taxon>Pseudomonadati</taxon>
        <taxon>Planctomycetota</taxon>
        <taxon>Planctomycetia</taxon>
        <taxon>Pirellulales</taxon>
        <taxon>Pirellulaceae</taxon>
        <taxon>Rhodopirellula</taxon>
    </lineage>
</organism>
<evidence type="ECO:0000259" key="2">
    <source>
        <dbReference type="Pfam" id="PF13229"/>
    </source>
</evidence>
<protein>
    <submittedName>
        <fullName evidence="3">Right-handed parallel beta-helix repeat-containing protein</fullName>
    </submittedName>
</protein>
<feature type="domain" description="Right handed beta helix" evidence="2">
    <location>
        <begin position="98"/>
        <end position="272"/>
    </location>
</feature>
<dbReference type="InterPro" id="IPR006626">
    <property type="entry name" value="PbH1"/>
</dbReference>
<evidence type="ECO:0000313" key="3">
    <source>
        <dbReference type="EMBL" id="MCC9641651.1"/>
    </source>
</evidence>
<dbReference type="RefSeq" id="WP_230271980.1">
    <property type="nucleotide sequence ID" value="NZ_JAJKFW010000012.1"/>
</dbReference>
<comment type="caution">
    <text evidence="3">The sequence shown here is derived from an EMBL/GenBank/DDBJ whole genome shotgun (WGS) entry which is preliminary data.</text>
</comment>
<name>A0ABS8NGP2_9BACT</name>
<dbReference type="SUPFAM" id="SSF51126">
    <property type="entry name" value="Pectin lyase-like"/>
    <property type="match status" value="1"/>
</dbReference>
<dbReference type="InterPro" id="IPR011050">
    <property type="entry name" value="Pectin_lyase_fold/virulence"/>
</dbReference>
<dbReference type="Pfam" id="PF13229">
    <property type="entry name" value="Beta_helix"/>
    <property type="match status" value="1"/>
</dbReference>
<feature type="signal peptide" evidence="1">
    <location>
        <begin position="1"/>
        <end position="19"/>
    </location>
</feature>
<dbReference type="InterPro" id="IPR012334">
    <property type="entry name" value="Pectin_lyas_fold"/>
</dbReference>
<sequence>MKVLLQTLLFGFLAAGGLAADLRAERFNVGPDDDWFSLLNGDALQPGDTVSLQPGIYSDSRRLVLSHRGTPASPIVIQSMKGGEVVFRRPDARQNTFNLEGAQYLTLRGLSITAGAAGIRIRGTANHPAKAITVEEMHIHHINGVAVTCNHPGDDYSGMIFRRNHIHHTAGHGEAFYLGGNNGSAIFHDSEVSENYIHHLDGPEISQGDGIEIKQGSYGNLVARNVIHNTNYPAITVYGASGRTVNRVEENVIWSTNDSAMQVAADCVVRGNWIANEGHCLYSRNHQQAVVGNLDIDGNILIAKGTASAIRIIHPRDSSGSNQLSGPVRIHRNRIVVSGPATAIRIPNDKLIQTVDNVVNEVRLEQRNVTASMIEPSALSSVLTAEHPVCKVLTNADLLRQFQARRTKQTD</sequence>
<reference evidence="3" key="1">
    <citation type="submission" date="2021-11" db="EMBL/GenBank/DDBJ databases">
        <title>Genome sequence.</title>
        <authorList>
            <person name="Sun Q."/>
        </authorList>
    </citation>
    <scope>NUCLEOTIDE SEQUENCE</scope>
    <source>
        <strain evidence="3">JC740</strain>
    </source>
</reference>
<dbReference type="InterPro" id="IPR039448">
    <property type="entry name" value="Beta_helix"/>
</dbReference>
<dbReference type="SMART" id="SM00710">
    <property type="entry name" value="PbH1"/>
    <property type="match status" value="6"/>
</dbReference>
<accession>A0ABS8NGP2</accession>
<keyword evidence="4" id="KW-1185">Reference proteome</keyword>
<evidence type="ECO:0000256" key="1">
    <source>
        <dbReference type="SAM" id="SignalP"/>
    </source>
</evidence>
<feature type="chain" id="PRO_5045915248" evidence="1">
    <location>
        <begin position="20"/>
        <end position="411"/>
    </location>
</feature>
<dbReference type="Proteomes" id="UP001430306">
    <property type="component" value="Unassembled WGS sequence"/>
</dbReference>
<evidence type="ECO:0000313" key="4">
    <source>
        <dbReference type="Proteomes" id="UP001430306"/>
    </source>
</evidence>
<keyword evidence="1" id="KW-0732">Signal</keyword>
<gene>
    <name evidence="3" type="ORF">LOC71_05145</name>
</gene>
<dbReference type="EMBL" id="JAJKFW010000012">
    <property type="protein sequence ID" value="MCC9641651.1"/>
    <property type="molecule type" value="Genomic_DNA"/>
</dbReference>
<dbReference type="Gene3D" id="2.160.20.10">
    <property type="entry name" value="Single-stranded right-handed beta-helix, Pectin lyase-like"/>
    <property type="match status" value="1"/>
</dbReference>
<proteinExistence type="predicted"/>